<gene>
    <name evidence="4" type="ORF">WA026_002918</name>
</gene>
<dbReference type="Pfam" id="PF19272">
    <property type="entry name" value="ASMase_C"/>
    <property type="match status" value="1"/>
</dbReference>
<reference evidence="4 5" key="1">
    <citation type="submission" date="2023-03" db="EMBL/GenBank/DDBJ databases">
        <title>Genome insight into feeding habits of ladybird beetles.</title>
        <authorList>
            <person name="Li H.-S."/>
            <person name="Huang Y.-H."/>
            <person name="Pang H."/>
        </authorList>
    </citation>
    <scope>NUCLEOTIDE SEQUENCE [LARGE SCALE GENOMIC DNA]</scope>
    <source>
        <strain evidence="4">SYSU_2023b</strain>
        <tissue evidence="4">Whole body</tissue>
    </source>
</reference>
<proteinExistence type="predicted"/>
<dbReference type="GO" id="GO:0005615">
    <property type="term" value="C:extracellular space"/>
    <property type="evidence" value="ECO:0007669"/>
    <property type="project" value="TreeGrafter"/>
</dbReference>
<accession>A0AAW1TLS3</accession>
<evidence type="ECO:0000256" key="2">
    <source>
        <dbReference type="ARBA" id="ARBA00023180"/>
    </source>
</evidence>
<dbReference type="GO" id="GO:0016020">
    <property type="term" value="C:membrane"/>
    <property type="evidence" value="ECO:0007669"/>
    <property type="project" value="GOC"/>
</dbReference>
<evidence type="ECO:0000256" key="1">
    <source>
        <dbReference type="ARBA" id="ARBA00022801"/>
    </source>
</evidence>
<evidence type="ECO:0000313" key="4">
    <source>
        <dbReference type="EMBL" id="KAK9869169.1"/>
    </source>
</evidence>
<dbReference type="PANTHER" id="PTHR10340">
    <property type="entry name" value="SPHINGOMYELIN PHOSPHODIESTERASE"/>
    <property type="match status" value="1"/>
</dbReference>
<dbReference type="InterPro" id="IPR045473">
    <property type="entry name" value="ASM_C"/>
</dbReference>
<feature type="domain" description="Sphingomyelin phosphodiesterase C-terminal" evidence="3">
    <location>
        <begin position="93"/>
        <end position="219"/>
    </location>
</feature>
<dbReference type="GO" id="GO:0046513">
    <property type="term" value="P:ceramide biosynthetic process"/>
    <property type="evidence" value="ECO:0007669"/>
    <property type="project" value="TreeGrafter"/>
</dbReference>
<dbReference type="EMBL" id="JARQZJ010000001">
    <property type="protein sequence ID" value="KAK9869169.1"/>
    <property type="molecule type" value="Genomic_DNA"/>
</dbReference>
<dbReference type="Gene3D" id="3.60.21.10">
    <property type="match status" value="1"/>
</dbReference>
<sequence>MPVIIVNFFSWLVYEDYDPYGQLAWLVDVLSKAEKNGEYVHILYHFPTGINACLGTWSREYARIISRFSETVTGQFSGHTHYDQFFLFYDEANSSKVVNVGFNGASLSPLSGNNPSYKIYDINGANFGILDVEEWSFSLDEANKDPEKESLDWYKLYSFIEAYGVKSMEPESIGKFVKRLARNRPLLEKYNKYKHRMGKAARDVCDDECNKDNLCLIVKSHLADEEPCKEIINIYDGYHNL</sequence>
<protein>
    <recommendedName>
        <fullName evidence="3">Sphingomyelin phosphodiesterase C-terminal domain-containing protein</fullName>
    </recommendedName>
</protein>
<name>A0AAW1TLS3_9CUCU</name>
<dbReference type="PANTHER" id="PTHR10340:SF29">
    <property type="entry name" value="SPHINGOMYELIN PHOSPHODIESTERASE"/>
    <property type="match status" value="1"/>
</dbReference>
<comment type="caution">
    <text evidence="4">The sequence shown here is derived from an EMBL/GenBank/DDBJ whole genome shotgun (WGS) entry which is preliminary data.</text>
</comment>
<dbReference type="Proteomes" id="UP001431783">
    <property type="component" value="Unassembled WGS sequence"/>
</dbReference>
<keyword evidence="2" id="KW-0325">Glycoprotein</keyword>
<keyword evidence="1" id="KW-0378">Hydrolase</keyword>
<keyword evidence="5" id="KW-1185">Reference proteome</keyword>
<organism evidence="4 5">
    <name type="scientific">Henosepilachna vigintioctopunctata</name>
    <dbReference type="NCBI Taxonomy" id="420089"/>
    <lineage>
        <taxon>Eukaryota</taxon>
        <taxon>Metazoa</taxon>
        <taxon>Ecdysozoa</taxon>
        <taxon>Arthropoda</taxon>
        <taxon>Hexapoda</taxon>
        <taxon>Insecta</taxon>
        <taxon>Pterygota</taxon>
        <taxon>Neoptera</taxon>
        <taxon>Endopterygota</taxon>
        <taxon>Coleoptera</taxon>
        <taxon>Polyphaga</taxon>
        <taxon>Cucujiformia</taxon>
        <taxon>Coccinelloidea</taxon>
        <taxon>Coccinellidae</taxon>
        <taxon>Epilachninae</taxon>
        <taxon>Epilachnini</taxon>
        <taxon>Henosepilachna</taxon>
    </lineage>
</organism>
<evidence type="ECO:0000313" key="5">
    <source>
        <dbReference type="Proteomes" id="UP001431783"/>
    </source>
</evidence>
<dbReference type="SUPFAM" id="SSF56300">
    <property type="entry name" value="Metallo-dependent phosphatases"/>
    <property type="match status" value="1"/>
</dbReference>
<dbReference type="GO" id="GO:0061750">
    <property type="term" value="F:acid sphingomyelin phosphodiesterase activity"/>
    <property type="evidence" value="ECO:0007669"/>
    <property type="project" value="TreeGrafter"/>
</dbReference>
<dbReference type="AlphaFoldDB" id="A0AAW1TLS3"/>
<dbReference type="InterPro" id="IPR029052">
    <property type="entry name" value="Metallo-depent_PP-like"/>
</dbReference>
<dbReference type="GO" id="GO:0005764">
    <property type="term" value="C:lysosome"/>
    <property type="evidence" value="ECO:0007669"/>
    <property type="project" value="TreeGrafter"/>
</dbReference>
<dbReference type="GO" id="GO:0006685">
    <property type="term" value="P:sphingomyelin catabolic process"/>
    <property type="evidence" value="ECO:0007669"/>
    <property type="project" value="TreeGrafter"/>
</dbReference>
<evidence type="ECO:0000259" key="3">
    <source>
        <dbReference type="Pfam" id="PF19272"/>
    </source>
</evidence>